<dbReference type="PROSITE" id="PS51257">
    <property type="entry name" value="PROKAR_LIPOPROTEIN"/>
    <property type="match status" value="1"/>
</dbReference>
<protein>
    <submittedName>
        <fullName evidence="2">Uncharacterized protein</fullName>
    </submittedName>
</protein>
<organism evidence="2 3">
    <name type="scientific">Orbilia oligospora</name>
    <name type="common">Nematode-trapping fungus</name>
    <name type="synonym">Arthrobotrys oligospora</name>
    <dbReference type="NCBI Taxonomy" id="2813651"/>
    <lineage>
        <taxon>Eukaryota</taxon>
        <taxon>Fungi</taxon>
        <taxon>Dikarya</taxon>
        <taxon>Ascomycota</taxon>
        <taxon>Pezizomycotina</taxon>
        <taxon>Orbiliomycetes</taxon>
        <taxon>Orbiliales</taxon>
        <taxon>Orbiliaceae</taxon>
        <taxon>Orbilia</taxon>
    </lineage>
</organism>
<feature type="signal peptide" evidence="1">
    <location>
        <begin position="1"/>
        <end position="19"/>
    </location>
</feature>
<gene>
    <name evidence="2" type="ORF">TWF703_000086</name>
</gene>
<dbReference type="EMBL" id="WIQZ01000001">
    <property type="protein sequence ID" value="KAF3147246.1"/>
    <property type="molecule type" value="Genomic_DNA"/>
</dbReference>
<dbReference type="AlphaFoldDB" id="A0A7C8JWP3"/>
<sequence>MKILTLSISLLLLVAPALAWTTYGCWDWTSNKVHKDCMIAATSLITERAGVDNMAWIPPYLVTNTWGACAAKIRGNRARVGSIYLLASFDQLGSGCQNGFLYHDNGWIDARKNGTQTRRYPIPNLSRLVGSLYAWMGRSHPGSSKEEQRTELQKRVPDGARVVICGPPGPSFLYDKAVSAIGRMLDNISSNPAASKAVVRRSVETISSSTVNALAIVTQLNAFENG</sequence>
<comment type="caution">
    <text evidence="2">The sequence shown here is derived from an EMBL/GenBank/DDBJ whole genome shotgun (WGS) entry which is preliminary data.</text>
</comment>
<proteinExistence type="predicted"/>
<feature type="chain" id="PRO_5029001182" evidence="1">
    <location>
        <begin position="20"/>
        <end position="226"/>
    </location>
</feature>
<dbReference type="Proteomes" id="UP000480548">
    <property type="component" value="Unassembled WGS sequence"/>
</dbReference>
<name>A0A7C8JWP3_ORBOL</name>
<evidence type="ECO:0000256" key="1">
    <source>
        <dbReference type="SAM" id="SignalP"/>
    </source>
</evidence>
<evidence type="ECO:0000313" key="2">
    <source>
        <dbReference type="EMBL" id="KAF3147246.1"/>
    </source>
</evidence>
<evidence type="ECO:0000313" key="3">
    <source>
        <dbReference type="Proteomes" id="UP000480548"/>
    </source>
</evidence>
<reference evidence="2 3" key="1">
    <citation type="submission" date="2019-06" db="EMBL/GenBank/DDBJ databases">
        <authorList>
            <person name="Palmer J.M."/>
        </authorList>
    </citation>
    <scope>NUCLEOTIDE SEQUENCE [LARGE SCALE GENOMIC DNA]</scope>
    <source>
        <strain evidence="2 3">TWF703</strain>
    </source>
</reference>
<accession>A0A7C8JWP3</accession>
<keyword evidence="1" id="KW-0732">Signal</keyword>